<evidence type="ECO:0000313" key="4">
    <source>
        <dbReference type="Proteomes" id="UP000235371"/>
    </source>
</evidence>
<evidence type="ECO:0000259" key="2">
    <source>
        <dbReference type="Pfam" id="PF26013"/>
    </source>
</evidence>
<dbReference type="AlphaFoldDB" id="A0A2J6SKE8"/>
<feature type="compositionally biased region" description="Pro residues" evidence="1">
    <location>
        <begin position="161"/>
        <end position="172"/>
    </location>
</feature>
<reference evidence="3 4" key="1">
    <citation type="submission" date="2016-04" db="EMBL/GenBank/DDBJ databases">
        <title>A degradative enzymes factory behind the ericoid mycorrhizal symbiosis.</title>
        <authorList>
            <consortium name="DOE Joint Genome Institute"/>
            <person name="Martino E."/>
            <person name="Morin E."/>
            <person name="Grelet G."/>
            <person name="Kuo A."/>
            <person name="Kohler A."/>
            <person name="Daghino S."/>
            <person name="Barry K."/>
            <person name="Choi C."/>
            <person name="Cichocki N."/>
            <person name="Clum A."/>
            <person name="Copeland A."/>
            <person name="Hainaut M."/>
            <person name="Haridas S."/>
            <person name="Labutti K."/>
            <person name="Lindquist E."/>
            <person name="Lipzen A."/>
            <person name="Khouja H.-R."/>
            <person name="Murat C."/>
            <person name="Ohm R."/>
            <person name="Olson A."/>
            <person name="Spatafora J."/>
            <person name="Veneault-Fourrey C."/>
            <person name="Henrissat B."/>
            <person name="Grigoriev I."/>
            <person name="Martin F."/>
            <person name="Perotto S."/>
        </authorList>
    </citation>
    <scope>NUCLEOTIDE SEQUENCE [LARGE SCALE GENOMIC DNA]</scope>
    <source>
        <strain evidence="3 4">E</strain>
    </source>
</reference>
<organism evidence="3 4">
    <name type="scientific">Hyaloscypha bicolor E</name>
    <dbReference type="NCBI Taxonomy" id="1095630"/>
    <lineage>
        <taxon>Eukaryota</taxon>
        <taxon>Fungi</taxon>
        <taxon>Dikarya</taxon>
        <taxon>Ascomycota</taxon>
        <taxon>Pezizomycotina</taxon>
        <taxon>Leotiomycetes</taxon>
        <taxon>Helotiales</taxon>
        <taxon>Hyaloscyphaceae</taxon>
        <taxon>Hyaloscypha</taxon>
        <taxon>Hyaloscypha bicolor</taxon>
    </lineage>
</organism>
<proteinExistence type="predicted"/>
<feature type="compositionally biased region" description="Basic and acidic residues" evidence="1">
    <location>
        <begin position="93"/>
        <end position="102"/>
    </location>
</feature>
<dbReference type="GeneID" id="36579282"/>
<feature type="compositionally biased region" description="Polar residues" evidence="1">
    <location>
        <begin position="19"/>
        <end position="34"/>
    </location>
</feature>
<feature type="region of interest" description="Disordered" evidence="1">
    <location>
        <begin position="737"/>
        <end position="822"/>
    </location>
</feature>
<gene>
    <name evidence="3" type="ORF">K444DRAFT_227705</name>
</gene>
<feature type="region of interest" description="Disordered" evidence="1">
    <location>
        <begin position="89"/>
        <end position="172"/>
    </location>
</feature>
<feature type="compositionally biased region" description="Low complexity" evidence="1">
    <location>
        <begin position="749"/>
        <end position="761"/>
    </location>
</feature>
<evidence type="ECO:0000256" key="1">
    <source>
        <dbReference type="SAM" id="MobiDB-lite"/>
    </source>
</evidence>
<protein>
    <recommendedName>
        <fullName evidence="2">DUF8004 domain-containing protein</fullName>
    </recommendedName>
</protein>
<feature type="compositionally biased region" description="Polar residues" evidence="1">
    <location>
        <begin position="766"/>
        <end position="779"/>
    </location>
</feature>
<dbReference type="EMBL" id="KZ613912">
    <property type="protein sequence ID" value="PMD51236.1"/>
    <property type="molecule type" value="Genomic_DNA"/>
</dbReference>
<dbReference type="RefSeq" id="XP_024728140.1">
    <property type="nucleotide sequence ID" value="XM_024871200.1"/>
</dbReference>
<dbReference type="InParanoid" id="A0A2J6SKE8"/>
<evidence type="ECO:0000313" key="3">
    <source>
        <dbReference type="EMBL" id="PMD51236.1"/>
    </source>
</evidence>
<dbReference type="Proteomes" id="UP000235371">
    <property type="component" value="Unassembled WGS sequence"/>
</dbReference>
<feature type="compositionally biased region" description="Basic and acidic residues" evidence="1">
    <location>
        <begin position="804"/>
        <end position="822"/>
    </location>
</feature>
<sequence length="834" mass="94208">MSGRSAYVRKEKTKIKDGGTSSEGNSERTGTSISDFPMPTHSPYDAEHMYPNSSEISTIMSVGSDDLAYARVRKPHVPVIEVSGIEKSSFRSVMDKKSESFRKGLSKTFGGKKKKNGDSDGRPQTSTTFRPESHELDSGDYIPPSFKARQQQLSEPDYVRPGPPQTKLPPIPQGPALKRWIGGGRPPQAWNKLRKDPELWDPNGDTLVFLGPETRPSARPPPSFRLSSHVLEATESRHLLSLLREGATDANSFGMPPSPLNSPGMRSIQPARQGYQHTPPTSDEGNSSYDMYDGQISYEISFPTPTNKSQTEAIRHNVTTRNVFAVLYQASLVGLNLYQALDDLRERLESYMPSTDPIGMLLEYVVGKGFDNVRENPSMAVAMLAWSESPGIRWEQGWRESFVHCAGMYNRLEATPEYKYLTPVTRSLLDGKSLEVSVRVGGCEERLKDFDFLDQWRPMQDNSPSRAAFQRCQKFLLQHYRNSYESWPPSAPHGHDLWLHRNLTQKLQSDFGALYEYFVNRDVIWDGSEERSGRKWNLVNYGDASFQADTADCPFTDILVAFDNLHKYPHIPCPYPLVPDTLPQRSDSKENLLKMKKSAAKPQEDKMAERKAALAYTESTNIYILGSDFVSNDLVDAFIKFEKGDRAGDTDPYAARRGRWVLIYFILQTLASISVDTPHIRYVNDVSYHMSPKLRGTPPWLAMGTNQDIDEASHVRSHCWTIRSTWPQHHTPPLIMGTTRRNAHHSHSVRSAAPSVASSDAEGSVRSPTMSSATASITGKSRRSHRKDITEHQLPPYTGFSSHNVDEWPIKEEDFSRNRPQKEFLIKDFDDYQF</sequence>
<dbReference type="PANTHER" id="PTHR39601:SF2">
    <property type="entry name" value="CHORIOGENIN HMINOR"/>
    <property type="match status" value="1"/>
</dbReference>
<dbReference type="InterPro" id="IPR058317">
    <property type="entry name" value="DUF8004"/>
</dbReference>
<feature type="region of interest" description="Disordered" evidence="1">
    <location>
        <begin position="1"/>
        <end position="50"/>
    </location>
</feature>
<name>A0A2J6SKE8_9HELO</name>
<keyword evidence="4" id="KW-1185">Reference proteome</keyword>
<dbReference type="PANTHER" id="PTHR39601">
    <property type="entry name" value="CHORIOGENIN HMINOR"/>
    <property type="match status" value="1"/>
</dbReference>
<dbReference type="Pfam" id="PF26013">
    <property type="entry name" value="DUF8004"/>
    <property type="match status" value="1"/>
</dbReference>
<dbReference type="STRING" id="1095630.A0A2J6SKE8"/>
<feature type="compositionally biased region" description="Basic and acidic residues" evidence="1">
    <location>
        <begin position="8"/>
        <end position="17"/>
    </location>
</feature>
<feature type="domain" description="DUF8004" evidence="2">
    <location>
        <begin position="360"/>
        <end position="452"/>
    </location>
</feature>
<dbReference type="OrthoDB" id="5302380at2759"/>
<accession>A0A2J6SKE8</accession>